<dbReference type="EMBL" id="CYXR01000013">
    <property type="protein sequence ID" value="CUM98718.1"/>
    <property type="molecule type" value="Genomic_DNA"/>
</dbReference>
<dbReference type="GO" id="GO:0000166">
    <property type="term" value="F:nucleotide binding"/>
    <property type="evidence" value="ECO:0007669"/>
    <property type="project" value="InterPro"/>
</dbReference>
<protein>
    <submittedName>
        <fullName evidence="5">1,5-anhydro-D-fructose reductase</fullName>
        <ecNumber evidence="5">1.1.1.292</ecNumber>
    </submittedName>
</protein>
<organism evidence="5 6">
    <name type="scientific">Coprococcus comes</name>
    <dbReference type="NCBI Taxonomy" id="410072"/>
    <lineage>
        <taxon>Bacteria</taxon>
        <taxon>Bacillati</taxon>
        <taxon>Bacillota</taxon>
        <taxon>Clostridia</taxon>
        <taxon>Lachnospirales</taxon>
        <taxon>Lachnospiraceae</taxon>
        <taxon>Coprococcus</taxon>
    </lineage>
</organism>
<accession>A0A173TBX4</accession>
<evidence type="ECO:0000259" key="3">
    <source>
        <dbReference type="Pfam" id="PF01408"/>
    </source>
</evidence>
<evidence type="ECO:0000313" key="5">
    <source>
        <dbReference type="EMBL" id="CUM98718.1"/>
    </source>
</evidence>
<dbReference type="GO" id="GO:0033712">
    <property type="term" value="F:1,5-anhydro-D-fructose reductase (1,5-anhydro-D-mannitol-forming) activity"/>
    <property type="evidence" value="ECO:0007669"/>
    <property type="project" value="UniProtKB-EC"/>
</dbReference>
<dbReference type="PANTHER" id="PTHR22604:SF105">
    <property type="entry name" value="TRANS-1,2-DIHYDROBENZENE-1,2-DIOL DEHYDROGENASE"/>
    <property type="match status" value="1"/>
</dbReference>
<dbReference type="InterPro" id="IPR036291">
    <property type="entry name" value="NAD(P)-bd_dom_sf"/>
</dbReference>
<keyword evidence="2 5" id="KW-0560">Oxidoreductase</keyword>
<comment type="similarity">
    <text evidence="1">Belongs to the Gfo/Idh/MocA family.</text>
</comment>
<evidence type="ECO:0000256" key="1">
    <source>
        <dbReference type="ARBA" id="ARBA00010928"/>
    </source>
</evidence>
<dbReference type="AlphaFoldDB" id="A0A173TBX4"/>
<dbReference type="InterPro" id="IPR050984">
    <property type="entry name" value="Gfo/Idh/MocA_domain"/>
</dbReference>
<gene>
    <name evidence="5" type="primary">afr</name>
    <name evidence="5" type="ORF">ERS852574_01982</name>
</gene>
<dbReference type="Proteomes" id="UP000095727">
    <property type="component" value="Unassembled WGS sequence"/>
</dbReference>
<dbReference type="Gene3D" id="3.30.360.10">
    <property type="entry name" value="Dihydrodipicolinate Reductase, domain 2"/>
    <property type="match status" value="1"/>
</dbReference>
<feature type="domain" description="GFO/IDH/MocA-like oxidoreductase" evidence="4">
    <location>
        <begin position="136"/>
        <end position="245"/>
    </location>
</feature>
<dbReference type="Pfam" id="PF01408">
    <property type="entry name" value="GFO_IDH_MocA"/>
    <property type="match status" value="1"/>
</dbReference>
<proteinExistence type="inferred from homology"/>
<reference evidence="5 6" key="1">
    <citation type="submission" date="2015-09" db="EMBL/GenBank/DDBJ databases">
        <authorList>
            <consortium name="Pathogen Informatics"/>
        </authorList>
    </citation>
    <scope>NUCLEOTIDE SEQUENCE [LARGE SCALE GENOMIC DNA]</scope>
    <source>
        <strain evidence="5 6">2789STDY5834962</strain>
    </source>
</reference>
<dbReference type="InterPro" id="IPR055170">
    <property type="entry name" value="GFO_IDH_MocA-like_dom"/>
</dbReference>
<evidence type="ECO:0000313" key="6">
    <source>
        <dbReference type="Proteomes" id="UP000095727"/>
    </source>
</evidence>
<dbReference type="Pfam" id="PF22725">
    <property type="entry name" value="GFO_IDH_MocA_C3"/>
    <property type="match status" value="1"/>
</dbReference>
<dbReference type="InterPro" id="IPR000683">
    <property type="entry name" value="Gfo/Idh/MocA-like_OxRdtase_N"/>
</dbReference>
<name>A0A173TBX4_9FIRM</name>
<dbReference type="SUPFAM" id="SSF55347">
    <property type="entry name" value="Glyceraldehyde-3-phosphate dehydrogenase-like, C-terminal domain"/>
    <property type="match status" value="1"/>
</dbReference>
<dbReference type="PANTHER" id="PTHR22604">
    <property type="entry name" value="OXIDOREDUCTASES"/>
    <property type="match status" value="1"/>
</dbReference>
<dbReference type="SUPFAM" id="SSF51735">
    <property type="entry name" value="NAD(P)-binding Rossmann-fold domains"/>
    <property type="match status" value="1"/>
</dbReference>
<sequence length="331" mass="36833">MEQMKVGIIGAGRIAANMAKTLDGMDDAAAYAIAARNLDRAQKFAKEWGFEKAYGSYEELVNDPEVELIYIATPHPFHIEQAKLCINHGKPVLCEKPFTVNAVGAKEVFALAKEKEVFITEAIWTRYLPSRKIIDDIIASGEIGEIKGISANLGYDMHTKERLIDPKLAGGALLDVGIYPLNFASMVLGDDVEETLSSCVKFDSGVDAQNSIILKYKNGSMASIQSSALTGTEQYGMIYGTKGYLIAENINDITAVKVYTPDREFVREITMPEQITGFEYEVRASMKAIREGKLECMEMPHEESIRIMEQMDGLRKDWGIEYPFEKGNRPC</sequence>
<dbReference type="EC" id="1.1.1.292" evidence="5"/>
<feature type="domain" description="Gfo/Idh/MocA-like oxidoreductase N-terminal" evidence="3">
    <location>
        <begin position="4"/>
        <end position="119"/>
    </location>
</feature>
<evidence type="ECO:0000256" key="2">
    <source>
        <dbReference type="ARBA" id="ARBA00023002"/>
    </source>
</evidence>
<evidence type="ECO:0000259" key="4">
    <source>
        <dbReference type="Pfam" id="PF22725"/>
    </source>
</evidence>
<dbReference type="Gene3D" id="3.40.50.720">
    <property type="entry name" value="NAD(P)-binding Rossmann-like Domain"/>
    <property type="match status" value="1"/>
</dbReference>